<keyword evidence="4 6" id="KW-1133">Transmembrane helix</keyword>
<feature type="transmembrane region" description="Helical" evidence="6">
    <location>
        <begin position="505"/>
        <end position="523"/>
    </location>
</feature>
<evidence type="ECO:0000256" key="3">
    <source>
        <dbReference type="ARBA" id="ARBA00022692"/>
    </source>
</evidence>
<feature type="transmembrane region" description="Helical" evidence="6">
    <location>
        <begin position="427"/>
        <end position="447"/>
    </location>
</feature>
<dbReference type="AlphaFoldDB" id="A0A2N3I5K8"/>
<keyword evidence="10" id="KW-1185">Reference proteome</keyword>
<evidence type="ECO:0000256" key="5">
    <source>
        <dbReference type="ARBA" id="ARBA00023136"/>
    </source>
</evidence>
<dbReference type="OrthoDB" id="9762978at2"/>
<feature type="signal peptide" evidence="7">
    <location>
        <begin position="1"/>
        <end position="23"/>
    </location>
</feature>
<feature type="chain" id="PRO_5014775043" description="Na+/H+ antiporter NhaC-like C-terminal domain-containing protein" evidence="7">
    <location>
        <begin position="24"/>
        <end position="648"/>
    </location>
</feature>
<evidence type="ECO:0000256" key="6">
    <source>
        <dbReference type="SAM" id="Phobius"/>
    </source>
</evidence>
<keyword evidence="7" id="KW-0732">Signal</keyword>
<feature type="domain" description="Na+/H+ antiporter NhaC-like C-terminal" evidence="8">
    <location>
        <begin position="281"/>
        <end position="611"/>
    </location>
</feature>
<evidence type="ECO:0000259" key="8">
    <source>
        <dbReference type="Pfam" id="PF03553"/>
    </source>
</evidence>
<evidence type="ECO:0000313" key="9">
    <source>
        <dbReference type="EMBL" id="PKQ65600.1"/>
    </source>
</evidence>
<dbReference type="EMBL" id="MVDD01000001">
    <property type="protein sequence ID" value="PKQ65600.1"/>
    <property type="molecule type" value="Genomic_DNA"/>
</dbReference>
<name>A0A2N3I5K8_9BACT</name>
<feature type="transmembrane region" description="Helical" evidence="6">
    <location>
        <begin position="264"/>
        <end position="287"/>
    </location>
</feature>
<accession>A0A2N3I5K8</accession>
<feature type="transmembrane region" description="Helical" evidence="6">
    <location>
        <begin position="184"/>
        <end position="202"/>
    </location>
</feature>
<feature type="transmembrane region" description="Helical" evidence="6">
    <location>
        <begin position="603"/>
        <end position="621"/>
    </location>
</feature>
<feature type="transmembrane region" description="Helical" evidence="6">
    <location>
        <begin position="114"/>
        <end position="133"/>
    </location>
</feature>
<gene>
    <name evidence="9" type="ORF">BZG02_00930</name>
</gene>
<dbReference type="PANTHER" id="PTHR43478">
    <property type="entry name" value="NA+/H+ ANTIPORTER-RELATED"/>
    <property type="match status" value="1"/>
</dbReference>
<keyword evidence="3 6" id="KW-0812">Transmembrane</keyword>
<organism evidence="9 10">
    <name type="scientific">Labilibaculum filiforme</name>
    <dbReference type="NCBI Taxonomy" id="1940526"/>
    <lineage>
        <taxon>Bacteria</taxon>
        <taxon>Pseudomonadati</taxon>
        <taxon>Bacteroidota</taxon>
        <taxon>Bacteroidia</taxon>
        <taxon>Marinilabiliales</taxon>
        <taxon>Marinifilaceae</taxon>
        <taxon>Labilibaculum</taxon>
    </lineage>
</organism>
<keyword evidence="2" id="KW-1003">Cell membrane</keyword>
<comment type="caution">
    <text evidence="9">The sequence shown here is derived from an EMBL/GenBank/DDBJ whole genome shotgun (WGS) entry which is preliminary data.</text>
</comment>
<feature type="transmembrane region" description="Helical" evidence="6">
    <location>
        <begin position="459"/>
        <end position="481"/>
    </location>
</feature>
<dbReference type="GO" id="GO:0005886">
    <property type="term" value="C:plasma membrane"/>
    <property type="evidence" value="ECO:0007669"/>
    <property type="project" value="UniProtKB-SubCell"/>
</dbReference>
<dbReference type="InterPro" id="IPR018461">
    <property type="entry name" value="Na/H_Antiport_NhaC-like_C"/>
</dbReference>
<feature type="transmembrane region" description="Helical" evidence="6">
    <location>
        <begin position="554"/>
        <end position="572"/>
    </location>
</feature>
<keyword evidence="5 6" id="KW-0472">Membrane</keyword>
<dbReference type="RefSeq" id="WP_101259532.1">
    <property type="nucleotide sequence ID" value="NZ_MVDD01000001.1"/>
</dbReference>
<comment type="subcellular location">
    <subcellularLocation>
        <location evidence="1">Cell membrane</location>
        <topology evidence="1">Multi-pass membrane protein</topology>
    </subcellularLocation>
</comment>
<evidence type="ECO:0000256" key="1">
    <source>
        <dbReference type="ARBA" id="ARBA00004651"/>
    </source>
</evidence>
<evidence type="ECO:0000256" key="7">
    <source>
        <dbReference type="SAM" id="SignalP"/>
    </source>
</evidence>
<evidence type="ECO:0000313" key="10">
    <source>
        <dbReference type="Proteomes" id="UP000233535"/>
    </source>
</evidence>
<reference evidence="9 10" key="1">
    <citation type="journal article" date="2017" name="Front. Microbiol.">
        <title>Labilibaculum manganireducens gen. nov., sp. nov. and Labilibaculum filiforme sp. nov., Novel Bacteroidetes Isolated from Subsurface Sediments of the Baltic Sea.</title>
        <authorList>
            <person name="Vandieken V."/>
            <person name="Marshall I.P."/>
            <person name="Niemann H."/>
            <person name="Engelen B."/>
            <person name="Cypionka H."/>
        </authorList>
    </citation>
    <scope>NUCLEOTIDE SEQUENCE [LARGE SCALE GENOMIC DNA]</scope>
    <source>
        <strain evidence="9 10">59.16B</strain>
    </source>
</reference>
<dbReference type="PANTHER" id="PTHR43478:SF1">
    <property type="entry name" value="NA+_H+ ANTIPORTER NHAC-LIKE C-TERMINAL DOMAIN-CONTAINING PROTEIN"/>
    <property type="match status" value="1"/>
</dbReference>
<sequence>MCKQIYSVLLLLFIHLISFSAYSSDKISTEGSPQLSIKFPKIIIADIATKISIVTDDINHNSIKDDSVWIEVNKQPILAKLDEGKIIFHHIFQGKEKIQISFQSKSFTSTIHPIPLWLSIIPPLIAILMALLFKEVFSALFVGLFSGTILIYSYQEASIFSAFFKAIFAISDTYILQSLADTGHISIILFSMLIGAMVNLITKNGGMQGIVNKLSKFANSPRSGQFVTWFLGVLIFFDDYANTLIVGNTMRPVTDKLKISREKLAYIVDSTAAPVASIAMITTWIGIELSYIQSATVQINIDESPYSVFLHSLPTRFYPFFTLFFILMLVLLKKDFGPMLKAEKKCRQALNTENLSENEIVASELKEVEIDKGTPTRWYNAGIPVLIVIFGTFAGLVYTGWDANVWNDENLAFGKKLSHIIGASDSYLALLWSSLSAVLAALALTLSQRILGLSKAVEALVSGFKTMLTAILILVLAWALADITKDMHTADFISNSLIASNVSPYLLPSFTFILSALIAFSTGSSWGTMAILYPLILPASWALCHATGMSDLDSMNIFYITVSAILAGSVLGDHCSPISDTTILSSLASSCNHIEHVRTQLPYALTVGGVSVFAGLIPAAYGVSSWIIIPVGFIFLFLIVKYIGKTAE</sequence>
<proteinExistence type="predicted"/>
<feature type="transmembrane region" description="Helical" evidence="6">
    <location>
        <begin position="530"/>
        <end position="548"/>
    </location>
</feature>
<evidence type="ECO:0000256" key="2">
    <source>
        <dbReference type="ARBA" id="ARBA00022475"/>
    </source>
</evidence>
<feature type="transmembrane region" description="Helical" evidence="6">
    <location>
        <begin position="140"/>
        <end position="164"/>
    </location>
</feature>
<dbReference type="Pfam" id="PF03553">
    <property type="entry name" value="Na_H_antiporter"/>
    <property type="match status" value="1"/>
</dbReference>
<protein>
    <recommendedName>
        <fullName evidence="8">Na+/H+ antiporter NhaC-like C-terminal domain-containing protein</fullName>
    </recommendedName>
</protein>
<feature type="transmembrane region" description="Helical" evidence="6">
    <location>
        <begin position="378"/>
        <end position="401"/>
    </location>
</feature>
<evidence type="ECO:0000256" key="4">
    <source>
        <dbReference type="ARBA" id="ARBA00022989"/>
    </source>
</evidence>
<dbReference type="Proteomes" id="UP000233535">
    <property type="component" value="Unassembled WGS sequence"/>
</dbReference>
<feature type="transmembrane region" description="Helical" evidence="6">
    <location>
        <begin position="316"/>
        <end position="332"/>
    </location>
</feature>
<feature type="transmembrane region" description="Helical" evidence="6">
    <location>
        <begin position="627"/>
        <end position="644"/>
    </location>
</feature>